<organismHost>
    <name type="scientific">Saccharolobus solfataricus</name>
    <name type="common">Sulfolobus solfataricus</name>
    <dbReference type="NCBI Taxonomy" id="2287"/>
</organismHost>
<organism evidence="1 2">
    <name type="scientific">Saccharolobus solfataricus rod-shaped virus 1</name>
    <name type="common">SSRV1</name>
    <dbReference type="NCBI Taxonomy" id="2730619"/>
    <lineage>
        <taxon>Viruses</taxon>
        <taxon>Adnaviria</taxon>
        <taxon>Zilligvirae</taxon>
        <taxon>Taleaviricota</taxon>
        <taxon>Tokiviricetes</taxon>
        <taxon>Ligamenvirales</taxon>
        <taxon>Rudiviridae</taxon>
        <taxon>Hoswirudivirus</taxon>
        <taxon>Hoswirudivirus saccharolobi</taxon>
        <taxon>Hoswirudivirus SSRV1</taxon>
    </lineage>
</organism>
<dbReference type="Gene3D" id="3.30.70.1910">
    <property type="match status" value="1"/>
</dbReference>
<dbReference type="EMBL" id="MN876841">
    <property type="protein sequence ID" value="QJF12279.1"/>
    <property type="molecule type" value="Genomic_DNA"/>
</dbReference>
<evidence type="ECO:0000313" key="1">
    <source>
        <dbReference type="EMBL" id="QJF12279.1"/>
    </source>
</evidence>
<dbReference type="Proteomes" id="UP000503449">
    <property type="component" value="Segment"/>
</dbReference>
<proteinExistence type="predicted"/>
<name>A0A6M3VYU4_SSRV1</name>
<evidence type="ECO:0000313" key="2">
    <source>
        <dbReference type="Proteomes" id="UP000503449"/>
    </source>
</evidence>
<gene>
    <name evidence="1" type="ORF">SSRV1_gp03</name>
</gene>
<protein>
    <submittedName>
        <fullName evidence="1">Uncharacterized protein</fullName>
    </submittedName>
</protein>
<sequence>MADIDIIVAEISLKYNISEATIEKLKNFLNKAKNYEYFYLMTETTKKYRKKRKRKAETTNGEVYLPPKEYIKQKYNAGIFSVIERGKKHKLHFHRLIATNTKIDYKEIQEKFKKYYYLHFEILNFDDETIKRVLKYIFKQKQDE</sequence>
<keyword evidence="2" id="KW-1185">Reference proteome</keyword>
<accession>A0A6M3VYU4</accession>
<reference evidence="1 2" key="1">
    <citation type="journal article" date="2020" name="ISME J.">
        <title>New virus isolates from Italian hydrothermal environments underscore the biogeographic pattern in archaeal virus communities.</title>
        <authorList>
            <person name="Baquero D.P."/>
            <person name="Contursi P."/>
            <person name="Piochi M."/>
            <person name="Bartolucci S."/>
            <person name="Liu Y."/>
            <person name="Cvirkaite-Krupovic V."/>
            <person name="Prangishvili D."/>
            <person name="Krupovic M."/>
        </authorList>
    </citation>
    <scope>NUCLEOTIDE SEQUENCE [LARGE SCALE GENOMIC DNA]</scope>
    <source>
        <strain evidence="1">149</strain>
    </source>
</reference>